<evidence type="ECO:0000256" key="1">
    <source>
        <dbReference type="SAM" id="MobiDB-lite"/>
    </source>
</evidence>
<keyword evidence="3" id="KW-1185">Reference proteome</keyword>
<feature type="compositionally biased region" description="Polar residues" evidence="1">
    <location>
        <begin position="80"/>
        <end position="101"/>
    </location>
</feature>
<gene>
    <name evidence="2" type="ORF">DY000_02036371</name>
</gene>
<dbReference type="Proteomes" id="UP000266723">
    <property type="component" value="Unassembled WGS sequence"/>
</dbReference>
<feature type="region of interest" description="Disordered" evidence="1">
    <location>
        <begin position="71"/>
        <end position="101"/>
    </location>
</feature>
<protein>
    <submittedName>
        <fullName evidence="2">Uncharacterized protein</fullName>
    </submittedName>
</protein>
<proteinExistence type="predicted"/>
<accession>A0ABQ7B873</accession>
<name>A0ABQ7B873_BRACR</name>
<evidence type="ECO:0000313" key="3">
    <source>
        <dbReference type="Proteomes" id="UP000266723"/>
    </source>
</evidence>
<sequence>MNQQETLHPNEILGLGQTGMVNHIPNSNLQFPGSSNIGGGGGFSLFPVAENHRFDGRTTTNQVLANAAASSGFSPHHHNQIFNSTSTSHRNWLQTNGFQPS</sequence>
<organism evidence="2 3">
    <name type="scientific">Brassica cretica</name>
    <name type="common">Mustard</name>
    <dbReference type="NCBI Taxonomy" id="69181"/>
    <lineage>
        <taxon>Eukaryota</taxon>
        <taxon>Viridiplantae</taxon>
        <taxon>Streptophyta</taxon>
        <taxon>Embryophyta</taxon>
        <taxon>Tracheophyta</taxon>
        <taxon>Spermatophyta</taxon>
        <taxon>Magnoliopsida</taxon>
        <taxon>eudicotyledons</taxon>
        <taxon>Gunneridae</taxon>
        <taxon>Pentapetalae</taxon>
        <taxon>rosids</taxon>
        <taxon>malvids</taxon>
        <taxon>Brassicales</taxon>
        <taxon>Brassicaceae</taxon>
        <taxon>Brassiceae</taxon>
        <taxon>Brassica</taxon>
    </lineage>
</organism>
<reference evidence="2 3" key="1">
    <citation type="journal article" date="2020" name="BMC Genomics">
        <title>Intraspecific diversification of the crop wild relative Brassica cretica Lam. using demographic model selection.</title>
        <authorList>
            <person name="Kioukis A."/>
            <person name="Michalopoulou V.A."/>
            <person name="Briers L."/>
            <person name="Pirintsos S."/>
            <person name="Studholme D.J."/>
            <person name="Pavlidis P."/>
            <person name="Sarris P.F."/>
        </authorList>
    </citation>
    <scope>NUCLEOTIDE SEQUENCE [LARGE SCALE GENOMIC DNA]</scope>
    <source>
        <strain evidence="3">cv. PFS-1207/04</strain>
    </source>
</reference>
<dbReference type="EMBL" id="QGKV02001507">
    <property type="protein sequence ID" value="KAF3528398.1"/>
    <property type="molecule type" value="Genomic_DNA"/>
</dbReference>
<comment type="caution">
    <text evidence="2">The sequence shown here is derived from an EMBL/GenBank/DDBJ whole genome shotgun (WGS) entry which is preliminary data.</text>
</comment>
<evidence type="ECO:0000313" key="2">
    <source>
        <dbReference type="EMBL" id="KAF3528398.1"/>
    </source>
</evidence>